<reference evidence="2 3" key="1">
    <citation type="journal article" date="2018" name="Nat. Ecol. Evol.">
        <title>Genomic signatures of mitonuclear coevolution across populations of Tigriopus californicus.</title>
        <authorList>
            <person name="Barreto F.S."/>
            <person name="Watson E.T."/>
            <person name="Lima T.G."/>
            <person name="Willett C.S."/>
            <person name="Edmands S."/>
            <person name="Li W."/>
            <person name="Burton R.S."/>
        </authorList>
    </citation>
    <scope>NUCLEOTIDE SEQUENCE [LARGE SCALE GENOMIC DNA]</scope>
    <source>
        <strain evidence="2 3">San Diego</strain>
    </source>
</reference>
<protein>
    <recommendedName>
        <fullName evidence="1">VWFA domain-containing protein</fullName>
    </recommendedName>
</protein>
<evidence type="ECO:0000313" key="2">
    <source>
        <dbReference type="EMBL" id="TRY63623.1"/>
    </source>
</evidence>
<dbReference type="CDD" id="cd00198">
    <property type="entry name" value="vWFA"/>
    <property type="match status" value="1"/>
</dbReference>
<keyword evidence="3" id="KW-1185">Reference proteome</keyword>
<organism evidence="2 3">
    <name type="scientific">Tigriopus californicus</name>
    <name type="common">Marine copepod</name>
    <dbReference type="NCBI Taxonomy" id="6832"/>
    <lineage>
        <taxon>Eukaryota</taxon>
        <taxon>Metazoa</taxon>
        <taxon>Ecdysozoa</taxon>
        <taxon>Arthropoda</taxon>
        <taxon>Crustacea</taxon>
        <taxon>Multicrustacea</taxon>
        <taxon>Hexanauplia</taxon>
        <taxon>Copepoda</taxon>
        <taxon>Harpacticoida</taxon>
        <taxon>Harpacticidae</taxon>
        <taxon>Tigriopus</taxon>
    </lineage>
</organism>
<name>A0A553NDU8_TIGCA</name>
<feature type="domain" description="VWFA" evidence="1">
    <location>
        <begin position="60"/>
        <end position="246"/>
    </location>
</feature>
<dbReference type="SUPFAM" id="SSF53300">
    <property type="entry name" value="vWA-like"/>
    <property type="match status" value="1"/>
</dbReference>
<dbReference type="EMBL" id="VCGU01000458">
    <property type="protein sequence ID" value="TRY63623.1"/>
    <property type="molecule type" value="Genomic_DNA"/>
</dbReference>
<proteinExistence type="predicted"/>
<accession>A0A553NDU8</accession>
<dbReference type="Pfam" id="PF13519">
    <property type="entry name" value="VWA_2"/>
    <property type="match status" value="1"/>
</dbReference>
<dbReference type="InterPro" id="IPR036465">
    <property type="entry name" value="vWFA_dom_sf"/>
</dbReference>
<dbReference type="SMART" id="SM00327">
    <property type="entry name" value="VWA"/>
    <property type="match status" value="1"/>
</dbReference>
<dbReference type="PROSITE" id="PS50234">
    <property type="entry name" value="VWFA"/>
    <property type="match status" value="1"/>
</dbReference>
<dbReference type="InterPro" id="IPR002035">
    <property type="entry name" value="VWF_A"/>
</dbReference>
<evidence type="ECO:0000313" key="3">
    <source>
        <dbReference type="Proteomes" id="UP000318571"/>
    </source>
</evidence>
<dbReference type="GO" id="GO:0032991">
    <property type="term" value="C:protein-containing complex"/>
    <property type="evidence" value="ECO:0007669"/>
    <property type="project" value="UniProtKB-ARBA"/>
</dbReference>
<dbReference type="Gene3D" id="3.40.50.410">
    <property type="entry name" value="von Willebrand factor, type A domain"/>
    <property type="match status" value="1"/>
</dbReference>
<dbReference type="AlphaFoldDB" id="A0A553NDU8"/>
<sequence>MALSGEVASLTFEARLTKAPGLALFGENGVTGKEYFLTLKGTGDVSKIPGLKEIQEEEIEFLLILDCSSSMEGNPWHQVQKAVLKVMHMIKANQKLSLTVMMYSNSARFLTLSSDFPVAQKQILAVQASGATNFVSVFDTMGLMLKKRGLPSMNQEKKRDMVAYFMTDGCDTCNTHDGIMTARESLKRTIAAYGQVVHIHALGFGVNHNEEFLESLTMIGTSDGSYNYIDPKMGGNALEERIVGLLTEEAGLVGRNVYLNLQLSGDNQFLGDWFGSSCQTSVLSAFFETKGDQATIETSKITPMANREHDKDLDELIRAAEVGLELSRKVMEPEKMLAKEELRKEIKGIRGGYKFHVWIGCSIDQSLSKEFNVLQGFRSWSDIRQGRKLRSKRENADLSRLCWMISLEQRQGNRIYCGEICFLGDYGMNGLNVSARGTNVNGGGQCSPKSYVK</sequence>
<dbReference type="Proteomes" id="UP000318571">
    <property type="component" value="Chromosome 10"/>
</dbReference>
<comment type="caution">
    <text evidence="2">The sequence shown here is derived from an EMBL/GenBank/DDBJ whole genome shotgun (WGS) entry which is preliminary data.</text>
</comment>
<gene>
    <name evidence="2" type="ORF">TCAL_16587</name>
</gene>
<evidence type="ECO:0000259" key="1">
    <source>
        <dbReference type="PROSITE" id="PS50234"/>
    </source>
</evidence>